<protein>
    <submittedName>
        <fullName evidence="2">Uncharacterized protein</fullName>
    </submittedName>
</protein>
<dbReference type="Proteomes" id="UP000248349">
    <property type="component" value="Unassembled WGS sequence"/>
</dbReference>
<evidence type="ECO:0000313" key="2">
    <source>
        <dbReference type="EMBL" id="PYH43684.1"/>
    </source>
</evidence>
<evidence type="ECO:0000313" key="3">
    <source>
        <dbReference type="Proteomes" id="UP000248349"/>
    </source>
</evidence>
<reference evidence="2 3" key="1">
    <citation type="submission" date="2016-12" db="EMBL/GenBank/DDBJ databases">
        <title>The genomes of Aspergillus section Nigri reveals drivers in fungal speciation.</title>
        <authorList>
            <consortium name="DOE Joint Genome Institute"/>
            <person name="Vesth T.C."/>
            <person name="Nybo J."/>
            <person name="Theobald S."/>
            <person name="Brandl J."/>
            <person name="Frisvad J.C."/>
            <person name="Nielsen K.F."/>
            <person name="Lyhne E.K."/>
            <person name="Kogle M.E."/>
            <person name="Kuo A."/>
            <person name="Riley R."/>
            <person name="Clum A."/>
            <person name="Nolan M."/>
            <person name="Lipzen A."/>
            <person name="Salamov A."/>
            <person name="Henrissat B."/>
            <person name="Wiebenga A."/>
            <person name="De Vries R.P."/>
            <person name="Grigoriev I.V."/>
            <person name="Mortensen U.H."/>
            <person name="Andersen M.R."/>
            <person name="Baker S.E."/>
        </authorList>
    </citation>
    <scope>NUCLEOTIDE SEQUENCE [LARGE SCALE GENOMIC DNA]</scope>
    <source>
        <strain evidence="2 3">JOP 1030-1</strain>
    </source>
</reference>
<keyword evidence="1" id="KW-0472">Membrane</keyword>
<sequence>MPSWDPVKIVRLKLLIGGWMGLMSAAKGVIFGLRPACHRVYVRYVRECIDVL</sequence>
<gene>
    <name evidence="2" type="ORF">BP01DRAFT_358409</name>
</gene>
<accession>A0A318ZBH4</accession>
<name>A0A318ZBH4_9EURO</name>
<dbReference type="GeneID" id="37076653"/>
<proteinExistence type="predicted"/>
<dbReference type="RefSeq" id="XP_025429666.1">
    <property type="nucleotide sequence ID" value="XM_025575425.1"/>
</dbReference>
<keyword evidence="1" id="KW-0812">Transmembrane</keyword>
<keyword evidence="1" id="KW-1133">Transmembrane helix</keyword>
<organism evidence="2 3">
    <name type="scientific">Aspergillus saccharolyticus JOP 1030-1</name>
    <dbReference type="NCBI Taxonomy" id="1450539"/>
    <lineage>
        <taxon>Eukaryota</taxon>
        <taxon>Fungi</taxon>
        <taxon>Dikarya</taxon>
        <taxon>Ascomycota</taxon>
        <taxon>Pezizomycotina</taxon>
        <taxon>Eurotiomycetes</taxon>
        <taxon>Eurotiomycetidae</taxon>
        <taxon>Eurotiales</taxon>
        <taxon>Aspergillaceae</taxon>
        <taxon>Aspergillus</taxon>
        <taxon>Aspergillus subgen. Circumdati</taxon>
    </lineage>
</organism>
<dbReference type="EMBL" id="KZ821242">
    <property type="protein sequence ID" value="PYH43684.1"/>
    <property type="molecule type" value="Genomic_DNA"/>
</dbReference>
<dbReference type="AlphaFoldDB" id="A0A318ZBH4"/>
<feature type="transmembrane region" description="Helical" evidence="1">
    <location>
        <begin position="12"/>
        <end position="33"/>
    </location>
</feature>
<keyword evidence="3" id="KW-1185">Reference proteome</keyword>
<evidence type="ECO:0000256" key="1">
    <source>
        <dbReference type="SAM" id="Phobius"/>
    </source>
</evidence>